<comment type="similarity">
    <text evidence="2">Belongs to the type I cytokine receptor family. Type 5 subfamily.</text>
</comment>
<keyword evidence="6" id="KW-0472">Membrane</keyword>
<feature type="region of interest" description="Disordered" evidence="13">
    <location>
        <begin position="226"/>
        <end position="257"/>
    </location>
</feature>
<dbReference type="CDD" id="cd00063">
    <property type="entry name" value="FN3"/>
    <property type="match status" value="1"/>
</dbReference>
<keyword evidence="9" id="KW-0325">Glycoprotein</keyword>
<reference evidence="16" key="2">
    <citation type="submission" date="2025-09" db="UniProtKB">
        <authorList>
            <consortium name="Ensembl"/>
        </authorList>
    </citation>
    <scope>IDENTIFICATION</scope>
</reference>
<feature type="signal peptide" evidence="14">
    <location>
        <begin position="1"/>
        <end position="16"/>
    </location>
</feature>
<evidence type="ECO:0000256" key="12">
    <source>
        <dbReference type="ARBA" id="ARBA00077227"/>
    </source>
</evidence>
<dbReference type="GO" id="GO:0015026">
    <property type="term" value="F:coreceptor activity"/>
    <property type="evidence" value="ECO:0007669"/>
    <property type="project" value="Ensembl"/>
</dbReference>
<dbReference type="PANTHER" id="PTHR23037">
    <property type="entry name" value="CYTOKINE RECEPTOR"/>
    <property type="match status" value="1"/>
</dbReference>
<reference evidence="16" key="1">
    <citation type="submission" date="2025-08" db="UniProtKB">
        <authorList>
            <consortium name="Ensembl"/>
        </authorList>
    </citation>
    <scope>IDENTIFICATION</scope>
</reference>
<evidence type="ECO:0000256" key="5">
    <source>
        <dbReference type="ARBA" id="ARBA00022989"/>
    </source>
</evidence>
<evidence type="ECO:0000256" key="10">
    <source>
        <dbReference type="ARBA" id="ARBA00058201"/>
    </source>
</evidence>
<dbReference type="PANTHER" id="PTHR23037:SF35">
    <property type="entry name" value="FIBRONECTIN TYPE-III DOMAIN-CONTAINING PROTEIN"/>
    <property type="match status" value="1"/>
</dbReference>
<dbReference type="Pfam" id="PF21605">
    <property type="entry name" value="CRLF2-like_D2"/>
    <property type="match status" value="1"/>
</dbReference>
<keyword evidence="8" id="KW-0675">Receptor</keyword>
<evidence type="ECO:0000256" key="8">
    <source>
        <dbReference type="ARBA" id="ARBA00023170"/>
    </source>
</evidence>
<evidence type="ECO:0000256" key="2">
    <source>
        <dbReference type="ARBA" id="ARBA00008159"/>
    </source>
</evidence>
<accession>A0A2K5Q643</accession>
<feature type="domain" description="Cytokine receptor-like factor 2-like D2" evidence="15">
    <location>
        <begin position="29"/>
        <end position="122"/>
    </location>
</feature>
<keyword evidence="7" id="KW-1015">Disulfide bond</keyword>
<protein>
    <recommendedName>
        <fullName evidence="11">Cytokine receptor-like factor 2</fullName>
    </recommendedName>
    <alternativeName>
        <fullName evidence="12">Thymic stromal lymphopoietin protein receptor</fullName>
    </alternativeName>
</protein>
<dbReference type="RefSeq" id="XP_017374329.1">
    <property type="nucleotide sequence ID" value="XM_017518840.1"/>
</dbReference>
<dbReference type="GeneTree" id="ENSGT00510000049974"/>
<evidence type="ECO:0000256" key="4">
    <source>
        <dbReference type="ARBA" id="ARBA00022729"/>
    </source>
</evidence>
<evidence type="ECO:0000256" key="9">
    <source>
        <dbReference type="ARBA" id="ARBA00023180"/>
    </source>
</evidence>
<evidence type="ECO:0000313" key="16">
    <source>
        <dbReference type="Ensembl" id="ENSCCAP00000011378.1"/>
    </source>
</evidence>
<gene>
    <name evidence="16" type="primary">CRLF2</name>
</gene>
<proteinExistence type="inferred from homology"/>
<dbReference type="CTD" id="64109"/>
<dbReference type="Gene3D" id="2.60.40.10">
    <property type="entry name" value="Immunoglobulins"/>
    <property type="match status" value="1"/>
</dbReference>
<evidence type="ECO:0000259" key="15">
    <source>
        <dbReference type="Pfam" id="PF21605"/>
    </source>
</evidence>
<dbReference type="GO" id="GO:0009897">
    <property type="term" value="C:external side of plasma membrane"/>
    <property type="evidence" value="ECO:0007669"/>
    <property type="project" value="TreeGrafter"/>
</dbReference>
<dbReference type="GO" id="GO:1904894">
    <property type="term" value="P:positive regulation of receptor signaling pathway via STAT"/>
    <property type="evidence" value="ECO:0007669"/>
    <property type="project" value="Ensembl"/>
</dbReference>
<evidence type="ECO:0000256" key="13">
    <source>
        <dbReference type="SAM" id="MobiDB-lite"/>
    </source>
</evidence>
<evidence type="ECO:0000256" key="14">
    <source>
        <dbReference type="SAM" id="SignalP"/>
    </source>
</evidence>
<evidence type="ECO:0000256" key="11">
    <source>
        <dbReference type="ARBA" id="ARBA00068087"/>
    </source>
</evidence>
<keyword evidence="4 14" id="KW-0732">Signal</keyword>
<dbReference type="AlphaFoldDB" id="A0A2K5Q643"/>
<dbReference type="InterPro" id="IPR013783">
    <property type="entry name" value="Ig-like_fold"/>
</dbReference>
<keyword evidence="5" id="KW-1133">Transmembrane helix</keyword>
<feature type="chain" id="PRO_5014363828" description="Cytokine receptor-like factor 2" evidence="14">
    <location>
        <begin position="17"/>
        <end position="281"/>
    </location>
</feature>
<organism evidence="16 17">
    <name type="scientific">Cebus imitator</name>
    <name type="common">Panamanian white-faced capuchin</name>
    <name type="synonym">Cebus capucinus imitator</name>
    <dbReference type="NCBI Taxonomy" id="2715852"/>
    <lineage>
        <taxon>Eukaryota</taxon>
        <taxon>Metazoa</taxon>
        <taxon>Chordata</taxon>
        <taxon>Craniata</taxon>
        <taxon>Vertebrata</taxon>
        <taxon>Euteleostomi</taxon>
        <taxon>Mammalia</taxon>
        <taxon>Eutheria</taxon>
        <taxon>Euarchontoglires</taxon>
        <taxon>Primates</taxon>
        <taxon>Haplorrhini</taxon>
        <taxon>Platyrrhini</taxon>
        <taxon>Cebidae</taxon>
        <taxon>Cebinae</taxon>
        <taxon>Cebus</taxon>
    </lineage>
</organism>
<dbReference type="GO" id="GO:0032754">
    <property type="term" value="P:positive regulation of interleukin-5 production"/>
    <property type="evidence" value="ECO:0007669"/>
    <property type="project" value="Ensembl"/>
</dbReference>
<keyword evidence="17" id="KW-1185">Reference proteome</keyword>
<keyword evidence="3" id="KW-0812">Transmembrane</keyword>
<evidence type="ECO:0000256" key="7">
    <source>
        <dbReference type="ARBA" id="ARBA00023157"/>
    </source>
</evidence>
<dbReference type="GeneID" id="108296373"/>
<evidence type="ECO:0000256" key="1">
    <source>
        <dbReference type="ARBA" id="ARBA00004479"/>
    </source>
</evidence>
<name>A0A2K5Q643_CEBIM</name>
<evidence type="ECO:0000256" key="6">
    <source>
        <dbReference type="ARBA" id="ARBA00023136"/>
    </source>
</evidence>
<dbReference type="KEGG" id="cimi:108296373"/>
<evidence type="ECO:0000313" key="17">
    <source>
        <dbReference type="Proteomes" id="UP000233040"/>
    </source>
</evidence>
<dbReference type="GO" id="GO:0033005">
    <property type="term" value="P:positive regulation of mast cell activation"/>
    <property type="evidence" value="ECO:0007669"/>
    <property type="project" value="Ensembl"/>
</dbReference>
<dbReference type="FunFam" id="2.60.40.10:FF:001547">
    <property type="entry name" value="Cytokine receptor-like factor 2"/>
    <property type="match status" value="1"/>
</dbReference>
<comment type="subcellular location">
    <subcellularLocation>
        <location evidence="1">Membrane</location>
        <topology evidence="1">Single-pass type I membrane protein</topology>
    </subcellularLocation>
</comment>
<dbReference type="InterPro" id="IPR036116">
    <property type="entry name" value="FN3_sf"/>
</dbReference>
<dbReference type="GO" id="GO:0004896">
    <property type="term" value="F:cytokine receptor activity"/>
    <property type="evidence" value="ECO:0007669"/>
    <property type="project" value="Ensembl"/>
</dbReference>
<sequence length="281" mass="31137">MRTLLLLWGAAAFLQGGRVTSGTLGTVKPSSPKAVSFEWHQDAVTVTCPDLWYKNLLYEVQHQSTFDSKWQSKERDTCNVTIEGLDSENCYSLRVRVKASDVAYGSDTYPSDWSEVTHWQSGERTDSCSETQKPPQAKPPKFTLNSSLALLLMLPLLLLSLWRLWRLKKCLMPSVPDPKCTFPGLFEKHEGNFQEWIRDTQNLARLSGLPGGEPDAGLEEPVVLQLTSTEPEPPRSSGPQTGETEAPGRPLQVPQQPLQGGDVVTLAGFTFVTKDSSYVAL</sequence>
<dbReference type="InterPro" id="IPR048648">
    <property type="entry name" value="CRLF2-like_D2"/>
</dbReference>
<dbReference type="Ensembl" id="ENSCCAT00000028782.1">
    <property type="protein sequence ID" value="ENSCCAP00000011378.1"/>
    <property type="gene ID" value="ENSCCAG00000023439.1"/>
</dbReference>
<dbReference type="STRING" id="9516.ENSCCAP00000011378"/>
<dbReference type="InterPro" id="IPR003961">
    <property type="entry name" value="FN3_dom"/>
</dbReference>
<dbReference type="OMA" id="SFRWHED"/>
<dbReference type="SUPFAM" id="SSF49265">
    <property type="entry name" value="Fibronectin type III"/>
    <property type="match status" value="1"/>
</dbReference>
<comment type="function">
    <text evidence="10">Receptor for thymic stromal lymphopoietin (TSLP). Forms a functional complex with TSLP and IL7R which is capable of stimulating cell proliferation through activation of STAT3 and STAT5. Also activates JAK2. Implicated in the development of the hematopoietic system.</text>
</comment>
<feature type="compositionally biased region" description="Low complexity" evidence="13">
    <location>
        <begin position="247"/>
        <end position="257"/>
    </location>
</feature>
<dbReference type="Proteomes" id="UP000233040">
    <property type="component" value="Unassembled WGS sequence"/>
</dbReference>
<dbReference type="GO" id="GO:0008284">
    <property type="term" value="P:positive regulation of cell population proliferation"/>
    <property type="evidence" value="ECO:0007669"/>
    <property type="project" value="Ensembl"/>
</dbReference>
<evidence type="ECO:0000256" key="3">
    <source>
        <dbReference type="ARBA" id="ARBA00022692"/>
    </source>
</evidence>